<sequence length="629" mass="72510">MKNYNTINGKGYRYISEIPEIKKNGLPRGILNKKRSDVGGTYSVLSSKVNYIVVVPNVSLIDSIMADKNITYPIIAVKEGFIRSEFVQYIENNNIHKIIVTYDSFYKVADLLVEQDFNLKDYRVLVDEFHNILGNYGFRKRAIDNLIKTTERFNYVTYMSATPINNMFNPNFLKDEPHTIIEWDDLPKVKVSSLNHYNPIESVLKMIDKFLGVDGLIISQINGNPEKVEELFIYVNSVKDIATICKSLKVSSNNAKVVCSDKIWNERILKRVNLKISKINDPNKRLNFFTSKAFAGANLFSNNGLVIVLSNSDKRHTLIDLETSLYQIHGRLRENEQYQNVFRHILIHISASITANHPGLIVDNYKKKAQQEIDDKIAKSKHLISGFNKLSSKEKESLRKQFLSNSYFADYDEEKDSFELSELMINFAQYQANLLYNIYAEGVSVVSAYPKDRFEVSGHSALLFKNEVEIKLATTDNFRSLFEDYIKIKVKDSDAYLIERYEQEYPIFEKAYSQLGVFVLYNLKFSRTLIERYMEIYSSWSIDNYLSSLIDSDENNFISTKNLKQGFIKFLKRSRINTTGIGITASNIVNHAVGFEIELSQKRINGKRVRGYVIKKSSTHLLDIMGYTP</sequence>
<protein>
    <submittedName>
        <fullName evidence="1">Uncharacterized protein</fullName>
    </submittedName>
</protein>
<dbReference type="Proteomes" id="UP000199312">
    <property type="component" value="Unassembled WGS sequence"/>
</dbReference>
<keyword evidence="2" id="KW-1185">Reference proteome</keyword>
<dbReference type="OrthoDB" id="6664198at2"/>
<dbReference type="Gene3D" id="3.40.50.300">
    <property type="entry name" value="P-loop containing nucleotide triphosphate hydrolases"/>
    <property type="match status" value="1"/>
</dbReference>
<reference evidence="2" key="1">
    <citation type="submission" date="2016-10" db="EMBL/GenBank/DDBJ databases">
        <authorList>
            <person name="Varghese N."/>
            <person name="Submissions S."/>
        </authorList>
    </citation>
    <scope>NUCLEOTIDE SEQUENCE [LARGE SCALE GENOMIC DNA]</scope>
    <source>
        <strain evidence="2">DSM 24450</strain>
    </source>
</reference>
<dbReference type="InterPro" id="IPR027417">
    <property type="entry name" value="P-loop_NTPase"/>
</dbReference>
<gene>
    <name evidence="1" type="ORF">SAMN04488006_2388</name>
</gene>
<organism evidence="1 2">
    <name type="scientific">Lutibacter maritimus</name>
    <dbReference type="NCBI Taxonomy" id="593133"/>
    <lineage>
        <taxon>Bacteria</taxon>
        <taxon>Pseudomonadati</taxon>
        <taxon>Bacteroidota</taxon>
        <taxon>Flavobacteriia</taxon>
        <taxon>Flavobacteriales</taxon>
        <taxon>Flavobacteriaceae</taxon>
        <taxon>Lutibacter</taxon>
    </lineage>
</organism>
<dbReference type="EMBL" id="FOZP01000006">
    <property type="protein sequence ID" value="SFS63056.1"/>
    <property type="molecule type" value="Genomic_DNA"/>
</dbReference>
<accession>A0A1I6REI0</accession>
<evidence type="ECO:0000313" key="2">
    <source>
        <dbReference type="Proteomes" id="UP000199312"/>
    </source>
</evidence>
<name>A0A1I6REI0_9FLAO</name>
<dbReference type="RefSeq" id="WP_090226912.1">
    <property type="nucleotide sequence ID" value="NZ_FOZP01000006.1"/>
</dbReference>
<proteinExistence type="predicted"/>
<dbReference type="STRING" id="593133.SAMN04488006_2388"/>
<dbReference type="SUPFAM" id="SSF52540">
    <property type="entry name" value="P-loop containing nucleoside triphosphate hydrolases"/>
    <property type="match status" value="1"/>
</dbReference>
<evidence type="ECO:0000313" key="1">
    <source>
        <dbReference type="EMBL" id="SFS63056.1"/>
    </source>
</evidence>
<dbReference type="AlphaFoldDB" id="A0A1I6REI0"/>